<reference evidence="2 3" key="1">
    <citation type="submission" date="2019-03" db="EMBL/GenBank/DDBJ databases">
        <title>The genome sequence of Nitrosococcus wardiae strain D1FHST reveals the archetypal metabolic capacity of ammonia-oxidizing Gammaproteobacteria.</title>
        <authorList>
            <person name="Wang L."/>
            <person name="Lim C.K."/>
            <person name="Hanson T.E."/>
            <person name="Dang H."/>
            <person name="Klotz M.G."/>
        </authorList>
    </citation>
    <scope>NUCLEOTIDE SEQUENCE [LARGE SCALE GENOMIC DNA]</scope>
    <source>
        <strain evidence="2 3">D1FHS</strain>
    </source>
</reference>
<dbReference type="InterPro" id="IPR022742">
    <property type="entry name" value="Hydrolase_4"/>
</dbReference>
<dbReference type="KEGG" id="nwr:E3U44_05785"/>
<dbReference type="GO" id="GO:0016787">
    <property type="term" value="F:hydrolase activity"/>
    <property type="evidence" value="ECO:0007669"/>
    <property type="project" value="UniProtKB-KW"/>
</dbReference>
<dbReference type="AlphaFoldDB" id="A0A4P7BVL4"/>
<evidence type="ECO:0000313" key="3">
    <source>
        <dbReference type="Proteomes" id="UP000294325"/>
    </source>
</evidence>
<dbReference type="InterPro" id="IPR029058">
    <property type="entry name" value="AB_hydrolase_fold"/>
</dbReference>
<dbReference type="RefSeq" id="WP_134357097.1">
    <property type="nucleotide sequence ID" value="NZ_CP038033.1"/>
</dbReference>
<evidence type="ECO:0000313" key="2">
    <source>
        <dbReference type="EMBL" id="QBQ54068.1"/>
    </source>
</evidence>
<accession>A0A4P7BVL4</accession>
<proteinExistence type="predicted"/>
<name>A0A4P7BVL4_9GAMM</name>
<dbReference type="EMBL" id="CP038033">
    <property type="protein sequence ID" value="QBQ54068.1"/>
    <property type="molecule type" value="Genomic_DNA"/>
</dbReference>
<dbReference type="Pfam" id="PF12146">
    <property type="entry name" value="Hydrolase_4"/>
    <property type="match status" value="1"/>
</dbReference>
<sequence>MGSWQLLFKTAWKTGLPVDAWEVDAHLGYYTRRLLVNQLHTDVVENARNTGYTRIWLIGISLGGLGSLLYAREHPEAISGMVVLAPFLGNSSLVREIRKAGGVANWKPTAVQPGDYQRHLWQWLQGYLNPHTALPRLYLGFGENDKFAPSNRLLAEILPREQVFIASGGHNWPTWKHLWQRILAAGFFR</sequence>
<dbReference type="SUPFAM" id="SSF53474">
    <property type="entry name" value="alpha/beta-Hydrolases"/>
    <property type="match status" value="1"/>
</dbReference>
<keyword evidence="3" id="KW-1185">Reference proteome</keyword>
<feature type="domain" description="Serine aminopeptidase S33" evidence="1">
    <location>
        <begin position="47"/>
        <end position="100"/>
    </location>
</feature>
<dbReference type="Gene3D" id="3.40.50.1820">
    <property type="entry name" value="alpha/beta hydrolase"/>
    <property type="match status" value="1"/>
</dbReference>
<protein>
    <submittedName>
        <fullName evidence="2">Alpha/beta fold hydrolase</fullName>
    </submittedName>
</protein>
<gene>
    <name evidence="2" type="ORF">E3U44_05785</name>
</gene>
<evidence type="ECO:0000259" key="1">
    <source>
        <dbReference type="Pfam" id="PF12146"/>
    </source>
</evidence>
<keyword evidence="2" id="KW-0378">Hydrolase</keyword>
<dbReference type="OrthoDB" id="5431193at2"/>
<dbReference type="Proteomes" id="UP000294325">
    <property type="component" value="Chromosome"/>
</dbReference>
<organism evidence="2 3">
    <name type="scientific">Nitrosococcus wardiae</name>
    <dbReference type="NCBI Taxonomy" id="1814290"/>
    <lineage>
        <taxon>Bacteria</taxon>
        <taxon>Pseudomonadati</taxon>
        <taxon>Pseudomonadota</taxon>
        <taxon>Gammaproteobacteria</taxon>
        <taxon>Chromatiales</taxon>
        <taxon>Chromatiaceae</taxon>
        <taxon>Nitrosococcus</taxon>
    </lineage>
</organism>